<dbReference type="EMBL" id="VKAD01000002">
    <property type="protein sequence ID" value="TXR52089.1"/>
    <property type="molecule type" value="Genomic_DNA"/>
</dbReference>
<accession>A0A5C8Z4B3</accession>
<dbReference type="Pfam" id="PF01381">
    <property type="entry name" value="HTH_3"/>
    <property type="match status" value="1"/>
</dbReference>
<sequence length="113" mass="12513">MNEPTNVQIINDNAGQPAFAVVPYSEWLKLSAHASDEALIPHEVVEIMVNKNVSLLSAWRRFKKLTQAEMGQRLNTTQAAVAQLEAVGNTPHEATLHRWANALNVSVDALRED</sequence>
<dbReference type="Gene3D" id="1.10.260.40">
    <property type="entry name" value="lambda repressor-like DNA-binding domains"/>
    <property type="match status" value="1"/>
</dbReference>
<keyword evidence="3" id="KW-1185">Reference proteome</keyword>
<reference evidence="2 3" key="1">
    <citation type="submission" date="2019-07" db="EMBL/GenBank/DDBJ databases">
        <title>Reinekea sp. strain SSH23 genome sequencing and assembly.</title>
        <authorList>
            <person name="Kim I."/>
        </authorList>
    </citation>
    <scope>NUCLEOTIDE SEQUENCE [LARGE SCALE GENOMIC DNA]</scope>
    <source>
        <strain evidence="2 3">SSH23</strain>
    </source>
</reference>
<dbReference type="SUPFAM" id="SSF47413">
    <property type="entry name" value="lambda repressor-like DNA-binding domains"/>
    <property type="match status" value="1"/>
</dbReference>
<dbReference type="RefSeq" id="WP_147714685.1">
    <property type="nucleotide sequence ID" value="NZ_VKAD01000002.1"/>
</dbReference>
<dbReference type="CDD" id="cd00093">
    <property type="entry name" value="HTH_XRE"/>
    <property type="match status" value="1"/>
</dbReference>
<protein>
    <submittedName>
        <fullName evidence="2">Helix-turn-helix transcriptional regulator</fullName>
    </submittedName>
</protein>
<organism evidence="2 3">
    <name type="scientific">Reinekea thalattae</name>
    <dbReference type="NCBI Taxonomy" id="2593301"/>
    <lineage>
        <taxon>Bacteria</taxon>
        <taxon>Pseudomonadati</taxon>
        <taxon>Pseudomonadota</taxon>
        <taxon>Gammaproteobacteria</taxon>
        <taxon>Oceanospirillales</taxon>
        <taxon>Saccharospirillaceae</taxon>
        <taxon>Reinekea</taxon>
    </lineage>
</organism>
<dbReference type="InterPro" id="IPR010982">
    <property type="entry name" value="Lambda_DNA-bd_dom_sf"/>
</dbReference>
<evidence type="ECO:0000313" key="3">
    <source>
        <dbReference type="Proteomes" id="UP000321764"/>
    </source>
</evidence>
<dbReference type="Proteomes" id="UP000321764">
    <property type="component" value="Unassembled WGS sequence"/>
</dbReference>
<proteinExistence type="predicted"/>
<evidence type="ECO:0000313" key="2">
    <source>
        <dbReference type="EMBL" id="TXR52089.1"/>
    </source>
</evidence>
<dbReference type="GO" id="GO:0003677">
    <property type="term" value="F:DNA binding"/>
    <property type="evidence" value="ECO:0007669"/>
    <property type="project" value="InterPro"/>
</dbReference>
<evidence type="ECO:0000259" key="1">
    <source>
        <dbReference type="PROSITE" id="PS50943"/>
    </source>
</evidence>
<comment type="caution">
    <text evidence="2">The sequence shown here is derived from an EMBL/GenBank/DDBJ whole genome shotgun (WGS) entry which is preliminary data.</text>
</comment>
<dbReference type="InterPro" id="IPR001387">
    <property type="entry name" value="Cro/C1-type_HTH"/>
</dbReference>
<dbReference type="AlphaFoldDB" id="A0A5C8Z4B3"/>
<gene>
    <name evidence="2" type="ORF">FME95_11785</name>
</gene>
<dbReference type="OrthoDB" id="129597at2"/>
<dbReference type="SMART" id="SM00530">
    <property type="entry name" value="HTH_XRE"/>
    <property type="match status" value="1"/>
</dbReference>
<dbReference type="PROSITE" id="PS50943">
    <property type="entry name" value="HTH_CROC1"/>
    <property type="match status" value="1"/>
</dbReference>
<feature type="domain" description="HTH cro/C1-type" evidence="1">
    <location>
        <begin position="56"/>
        <end position="110"/>
    </location>
</feature>
<name>A0A5C8Z4B3_9GAMM</name>